<dbReference type="NCBIfam" id="TIGR00112">
    <property type="entry name" value="proC"/>
    <property type="match status" value="1"/>
</dbReference>
<reference evidence="8" key="1">
    <citation type="journal article" date="2020" name="mSystems">
        <title>Genome- and Community-Level Interaction Insights into Carbon Utilization and Element Cycling Functions of Hydrothermarchaeota in Hydrothermal Sediment.</title>
        <authorList>
            <person name="Zhou Z."/>
            <person name="Liu Y."/>
            <person name="Xu W."/>
            <person name="Pan J."/>
            <person name="Luo Z.H."/>
            <person name="Li M."/>
        </authorList>
    </citation>
    <scope>NUCLEOTIDE SEQUENCE [LARGE SCALE GENOMIC DNA]</scope>
    <source>
        <strain evidence="8">SpSt-966</strain>
    </source>
</reference>
<dbReference type="PANTHER" id="PTHR11645:SF0">
    <property type="entry name" value="PYRROLINE-5-CARBOXYLATE REDUCTASE 3"/>
    <property type="match status" value="1"/>
</dbReference>
<keyword evidence="4" id="KW-0028">Amino-acid biosynthesis</keyword>
<comment type="similarity">
    <text evidence="1 4">Belongs to the pyrroline-5-carboxylate reductase family.</text>
</comment>
<evidence type="ECO:0000256" key="5">
    <source>
        <dbReference type="NCBIfam" id="TIGR00112"/>
    </source>
</evidence>
<evidence type="ECO:0000259" key="6">
    <source>
        <dbReference type="Pfam" id="PF03807"/>
    </source>
</evidence>
<dbReference type="GO" id="GO:0004735">
    <property type="term" value="F:pyrroline-5-carboxylate reductase activity"/>
    <property type="evidence" value="ECO:0007669"/>
    <property type="project" value="UniProtKB-UniRule"/>
</dbReference>
<dbReference type="GO" id="GO:0005737">
    <property type="term" value="C:cytoplasm"/>
    <property type="evidence" value="ECO:0007669"/>
    <property type="project" value="UniProtKB-SubCell"/>
</dbReference>
<comment type="catalytic activity">
    <reaction evidence="4">
        <text>L-proline + NAD(+) = (S)-1-pyrroline-5-carboxylate + NADH + 2 H(+)</text>
        <dbReference type="Rhea" id="RHEA:14105"/>
        <dbReference type="ChEBI" id="CHEBI:15378"/>
        <dbReference type="ChEBI" id="CHEBI:17388"/>
        <dbReference type="ChEBI" id="CHEBI:57540"/>
        <dbReference type="ChEBI" id="CHEBI:57945"/>
        <dbReference type="ChEBI" id="CHEBI:60039"/>
        <dbReference type="EC" id="1.5.1.2"/>
    </reaction>
</comment>
<dbReference type="InterPro" id="IPR036291">
    <property type="entry name" value="NAD(P)-bd_dom_sf"/>
</dbReference>
<name>A0A7V3RDI9_9BACT</name>
<comment type="catalytic activity">
    <reaction evidence="4">
        <text>L-proline + NADP(+) = (S)-1-pyrroline-5-carboxylate + NADPH + 2 H(+)</text>
        <dbReference type="Rhea" id="RHEA:14109"/>
        <dbReference type="ChEBI" id="CHEBI:15378"/>
        <dbReference type="ChEBI" id="CHEBI:17388"/>
        <dbReference type="ChEBI" id="CHEBI:57783"/>
        <dbReference type="ChEBI" id="CHEBI:58349"/>
        <dbReference type="ChEBI" id="CHEBI:60039"/>
        <dbReference type="EC" id="1.5.1.2"/>
    </reaction>
</comment>
<evidence type="ECO:0000256" key="3">
    <source>
        <dbReference type="ARBA" id="ARBA00023002"/>
    </source>
</evidence>
<dbReference type="SUPFAM" id="SSF48179">
    <property type="entry name" value="6-phosphogluconate dehydrogenase C-terminal domain-like"/>
    <property type="match status" value="1"/>
</dbReference>
<dbReference type="Gene3D" id="3.40.50.720">
    <property type="entry name" value="NAD(P)-binding Rossmann-like Domain"/>
    <property type="match status" value="1"/>
</dbReference>
<dbReference type="SUPFAM" id="SSF51735">
    <property type="entry name" value="NAD(P)-binding Rossmann-fold domains"/>
    <property type="match status" value="1"/>
</dbReference>
<dbReference type="InterPro" id="IPR029036">
    <property type="entry name" value="P5CR_dimer"/>
</dbReference>
<comment type="subcellular location">
    <subcellularLocation>
        <location evidence="4">Cytoplasm</location>
    </subcellularLocation>
</comment>
<dbReference type="PIRSF" id="PIRSF000193">
    <property type="entry name" value="Pyrrol-5-carb_rd"/>
    <property type="match status" value="1"/>
</dbReference>
<dbReference type="UniPathway" id="UPA00098">
    <property type="reaction ID" value="UER00361"/>
</dbReference>
<keyword evidence="4" id="KW-0641">Proline biosynthesis</keyword>
<dbReference type="PANTHER" id="PTHR11645">
    <property type="entry name" value="PYRROLINE-5-CARBOXYLATE REDUCTASE"/>
    <property type="match status" value="1"/>
</dbReference>
<comment type="pathway">
    <text evidence="4">Amino-acid biosynthesis; L-proline biosynthesis; L-proline from L-glutamate 5-semialdehyde: step 1/1.</text>
</comment>
<dbReference type="EMBL" id="DTPE01000017">
    <property type="protein sequence ID" value="HGE74587.1"/>
    <property type="molecule type" value="Genomic_DNA"/>
</dbReference>
<feature type="domain" description="Pyrroline-5-carboxylate reductase catalytic N-terminal" evidence="6">
    <location>
        <begin position="2"/>
        <end position="88"/>
    </location>
</feature>
<dbReference type="Pfam" id="PF03807">
    <property type="entry name" value="F420_oxidored"/>
    <property type="match status" value="1"/>
</dbReference>
<keyword evidence="3 4" id="KW-0560">Oxidoreductase</keyword>
<dbReference type="InterPro" id="IPR028939">
    <property type="entry name" value="P5C_Rdtase_cat_N"/>
</dbReference>
<protein>
    <recommendedName>
        <fullName evidence="4 5">Pyrroline-5-carboxylate reductase</fullName>
        <shortName evidence="4">P5C reductase</shortName>
        <shortName evidence="4">P5CR</shortName>
        <ecNumber evidence="4 5">1.5.1.2</ecNumber>
    </recommendedName>
    <alternativeName>
        <fullName evidence="4">PCA reductase</fullName>
    </alternativeName>
</protein>
<organism evidence="8">
    <name type="scientific">Mesoaciditoga lauensis</name>
    <dbReference type="NCBI Taxonomy" id="1495039"/>
    <lineage>
        <taxon>Bacteria</taxon>
        <taxon>Thermotogati</taxon>
        <taxon>Thermotogota</taxon>
        <taxon>Thermotogae</taxon>
        <taxon>Mesoaciditogales</taxon>
        <taxon>Mesoaciditogaceae</taxon>
        <taxon>Mesoaciditoga</taxon>
    </lineage>
</organism>
<dbReference type="Gene3D" id="1.10.3730.10">
    <property type="entry name" value="ProC C-terminal domain-like"/>
    <property type="match status" value="1"/>
</dbReference>
<comment type="function">
    <text evidence="4">Catalyzes the reduction of 1-pyrroline-5-carboxylate (PCA) to L-proline.</text>
</comment>
<feature type="domain" description="Pyrroline-5-carboxylate reductase dimerisation" evidence="7">
    <location>
        <begin position="150"/>
        <end position="254"/>
    </location>
</feature>
<evidence type="ECO:0000259" key="7">
    <source>
        <dbReference type="Pfam" id="PF14748"/>
    </source>
</evidence>
<comment type="caution">
    <text evidence="8">The sequence shown here is derived from an EMBL/GenBank/DDBJ whole genome shotgun (WGS) entry which is preliminary data.</text>
</comment>
<evidence type="ECO:0000256" key="1">
    <source>
        <dbReference type="ARBA" id="ARBA00005525"/>
    </source>
</evidence>
<proteinExistence type="inferred from homology"/>
<keyword evidence="4" id="KW-0963">Cytoplasm</keyword>
<dbReference type="FunFam" id="1.10.3730.10:FF:000001">
    <property type="entry name" value="Pyrroline-5-carboxylate reductase"/>
    <property type="match status" value="1"/>
</dbReference>
<dbReference type="InterPro" id="IPR000304">
    <property type="entry name" value="Pyrroline-COOH_reductase"/>
</dbReference>
<accession>A0A7V3RDI9</accession>
<evidence type="ECO:0000313" key="8">
    <source>
        <dbReference type="EMBL" id="HGE74587.1"/>
    </source>
</evidence>
<sequence length="261" mass="28934">MKIGIIGVGNIGSIIAEILLEKGHELFLVNRRIAKLKKFEGKVKIFSKIEEIPNVDVLFLCVKPQDAKSILTRIPESSEKRIFISTVTGLKISEIRYYLSDDIVRIMPNIPISIGKGVVGLSYSQDFNEIRITDVRDLLSPFGTLVEIEEKYFAAVTALSGSGPAFIFVIIEALVDAGMKLGLSYDTSMQLVIETVKGSAELLQKEGKHPGEFRHLVTSPGGTTIEGIYSLEQEGLRGILMKMIFDTYKRAVELQDDNHES</sequence>
<dbReference type="GO" id="GO:0055129">
    <property type="term" value="P:L-proline biosynthetic process"/>
    <property type="evidence" value="ECO:0007669"/>
    <property type="project" value="UniProtKB-UniRule"/>
</dbReference>
<gene>
    <name evidence="4 8" type="primary">proC</name>
    <name evidence="8" type="ORF">ENX73_00475</name>
</gene>
<dbReference type="AlphaFoldDB" id="A0A7V3RDI9"/>
<dbReference type="HAMAP" id="MF_01925">
    <property type="entry name" value="P5C_reductase"/>
    <property type="match status" value="1"/>
</dbReference>
<dbReference type="EC" id="1.5.1.2" evidence="4 5"/>
<dbReference type="InterPro" id="IPR008927">
    <property type="entry name" value="6-PGluconate_DH-like_C_sf"/>
</dbReference>
<evidence type="ECO:0000256" key="2">
    <source>
        <dbReference type="ARBA" id="ARBA00022857"/>
    </source>
</evidence>
<keyword evidence="2 4" id="KW-0521">NADP</keyword>
<dbReference type="Pfam" id="PF14748">
    <property type="entry name" value="P5CR_dimer"/>
    <property type="match status" value="1"/>
</dbReference>
<evidence type="ECO:0000256" key="4">
    <source>
        <dbReference type="HAMAP-Rule" id="MF_01925"/>
    </source>
</evidence>